<dbReference type="GO" id="GO:0046872">
    <property type="term" value="F:metal ion binding"/>
    <property type="evidence" value="ECO:0007669"/>
    <property type="project" value="UniProtKB-KW"/>
</dbReference>
<evidence type="ECO:0000256" key="3">
    <source>
        <dbReference type="ARBA" id="ARBA00022679"/>
    </source>
</evidence>
<evidence type="ECO:0000256" key="1">
    <source>
        <dbReference type="ARBA" id="ARBA00001946"/>
    </source>
</evidence>
<comment type="similarity">
    <text evidence="2 7">Belongs to the FPP/GGPP synthase family.</text>
</comment>
<dbReference type="FunFam" id="1.10.600.10:FF:000001">
    <property type="entry name" value="Geranylgeranyl diphosphate synthase"/>
    <property type="match status" value="1"/>
</dbReference>
<sequence length="303" mass="31849">MSTPAGAGDFAARLAARAEEVDAALARLLPRTDANDGGGRLAEAMRYAALGPGKRMRPFLVLETAHLFAVDPARAVRAAAAIECVHAYSLVHDDLPAMDDDDMRRGRATVHRAFDEATAILAGDGLLTLAFEIVCDPRTHEDAHVRAELALKIAQAAGWAGMVGGQMLDLTAERGAADETQVTRLQRMKTGALIAVACEAGGLLGKAGPQAMKALAGYAHDLGLAFQIADDLLDVTGEADKVGKATGKDADAGKTTFVDILGVEGAKARARLLVDQAVEHLAHFDGRAESLRAAARFTVEREH</sequence>
<dbReference type="EMBL" id="JAMZFT010000003">
    <property type="protein sequence ID" value="MCP1337449.1"/>
    <property type="molecule type" value="Genomic_DNA"/>
</dbReference>
<dbReference type="RefSeq" id="WP_269333414.1">
    <property type="nucleotide sequence ID" value="NZ_JAMZFT010000003.1"/>
</dbReference>
<dbReference type="Proteomes" id="UP001055804">
    <property type="component" value="Unassembled WGS sequence"/>
</dbReference>
<dbReference type="GO" id="GO:0016114">
    <property type="term" value="P:terpenoid biosynthetic process"/>
    <property type="evidence" value="ECO:0007669"/>
    <property type="project" value="UniProtKB-ARBA"/>
</dbReference>
<protein>
    <submittedName>
        <fullName evidence="8">Polyprenyl synthetase family protein</fullName>
    </submittedName>
</protein>
<comment type="caution">
    <text evidence="8">The sequence shown here is derived from an EMBL/GenBank/DDBJ whole genome shotgun (WGS) entry which is preliminary data.</text>
</comment>
<reference evidence="8" key="1">
    <citation type="submission" date="2022-06" db="EMBL/GenBank/DDBJ databases">
        <title>Isolation and Genomics of Futiania mangrovii gen. nov., sp. nov., a Rare and Metabolically-versatile member in the Class Alphaproteobacteria.</title>
        <authorList>
            <person name="Liu L."/>
            <person name="Huang W.-C."/>
            <person name="Pan J."/>
            <person name="Li J."/>
            <person name="Huang Y."/>
            <person name="Du H."/>
            <person name="Liu Y."/>
            <person name="Li M."/>
        </authorList>
    </citation>
    <scope>NUCLEOTIDE SEQUENCE</scope>
    <source>
        <strain evidence="8">FT118</strain>
    </source>
</reference>
<evidence type="ECO:0000256" key="5">
    <source>
        <dbReference type="ARBA" id="ARBA00022842"/>
    </source>
</evidence>
<comment type="cofactor">
    <cofactor evidence="1">
        <name>Mg(2+)</name>
        <dbReference type="ChEBI" id="CHEBI:18420"/>
    </cofactor>
</comment>
<gene>
    <name evidence="8" type="ORF">NJQ99_13585</name>
</gene>
<keyword evidence="3 7" id="KW-0808">Transferase</keyword>
<evidence type="ECO:0000313" key="9">
    <source>
        <dbReference type="Proteomes" id="UP001055804"/>
    </source>
</evidence>
<dbReference type="GO" id="GO:0004659">
    <property type="term" value="F:prenyltransferase activity"/>
    <property type="evidence" value="ECO:0007669"/>
    <property type="project" value="InterPro"/>
</dbReference>
<keyword evidence="6" id="KW-0414">Isoprene biosynthesis</keyword>
<dbReference type="PROSITE" id="PS00444">
    <property type="entry name" value="POLYPRENYL_SYNTHASE_2"/>
    <property type="match status" value="1"/>
</dbReference>
<dbReference type="InterPro" id="IPR000092">
    <property type="entry name" value="Polyprenyl_synt"/>
</dbReference>
<evidence type="ECO:0000256" key="4">
    <source>
        <dbReference type="ARBA" id="ARBA00022723"/>
    </source>
</evidence>
<accession>A0A9J6PFF1</accession>
<dbReference type="InterPro" id="IPR053378">
    <property type="entry name" value="Prenyl_diphosphate_synthase"/>
</dbReference>
<dbReference type="Gene3D" id="1.10.600.10">
    <property type="entry name" value="Farnesyl Diphosphate Synthase"/>
    <property type="match status" value="1"/>
</dbReference>
<evidence type="ECO:0000313" key="8">
    <source>
        <dbReference type="EMBL" id="MCP1337449.1"/>
    </source>
</evidence>
<dbReference type="SFLD" id="SFLDG01017">
    <property type="entry name" value="Polyprenyl_Transferase_Like"/>
    <property type="match status" value="1"/>
</dbReference>
<keyword evidence="5" id="KW-0460">Magnesium</keyword>
<dbReference type="InterPro" id="IPR008949">
    <property type="entry name" value="Isoprenoid_synthase_dom_sf"/>
</dbReference>
<dbReference type="PANTHER" id="PTHR43281">
    <property type="entry name" value="FARNESYL DIPHOSPHATE SYNTHASE"/>
    <property type="match status" value="1"/>
</dbReference>
<dbReference type="AlphaFoldDB" id="A0A9J6PFF1"/>
<dbReference type="GO" id="GO:0005737">
    <property type="term" value="C:cytoplasm"/>
    <property type="evidence" value="ECO:0007669"/>
    <property type="project" value="UniProtKB-ARBA"/>
</dbReference>
<dbReference type="Pfam" id="PF00348">
    <property type="entry name" value="polyprenyl_synt"/>
    <property type="match status" value="1"/>
</dbReference>
<evidence type="ECO:0000256" key="6">
    <source>
        <dbReference type="ARBA" id="ARBA00023229"/>
    </source>
</evidence>
<name>A0A9J6PFF1_9PROT</name>
<dbReference type="SUPFAM" id="SSF48576">
    <property type="entry name" value="Terpenoid synthases"/>
    <property type="match status" value="1"/>
</dbReference>
<dbReference type="CDD" id="cd00685">
    <property type="entry name" value="Trans_IPPS_HT"/>
    <property type="match status" value="1"/>
</dbReference>
<evidence type="ECO:0000256" key="7">
    <source>
        <dbReference type="RuleBase" id="RU004466"/>
    </source>
</evidence>
<dbReference type="PANTHER" id="PTHR43281:SF1">
    <property type="entry name" value="FARNESYL DIPHOSPHATE SYNTHASE"/>
    <property type="match status" value="1"/>
</dbReference>
<organism evidence="8 9">
    <name type="scientific">Futiania mangrovi</name>
    <dbReference type="NCBI Taxonomy" id="2959716"/>
    <lineage>
        <taxon>Bacteria</taxon>
        <taxon>Pseudomonadati</taxon>
        <taxon>Pseudomonadota</taxon>
        <taxon>Alphaproteobacteria</taxon>
        <taxon>Futianiales</taxon>
        <taxon>Futianiaceae</taxon>
        <taxon>Futiania</taxon>
    </lineage>
</organism>
<keyword evidence="4" id="KW-0479">Metal-binding</keyword>
<dbReference type="SFLD" id="SFLDS00005">
    <property type="entry name" value="Isoprenoid_Synthase_Type_I"/>
    <property type="match status" value="1"/>
</dbReference>
<evidence type="ECO:0000256" key="2">
    <source>
        <dbReference type="ARBA" id="ARBA00006706"/>
    </source>
</evidence>
<dbReference type="InterPro" id="IPR033749">
    <property type="entry name" value="Polyprenyl_synt_CS"/>
</dbReference>
<dbReference type="PROSITE" id="PS00723">
    <property type="entry name" value="POLYPRENYL_SYNTHASE_1"/>
    <property type="match status" value="1"/>
</dbReference>
<keyword evidence="9" id="KW-1185">Reference proteome</keyword>
<proteinExistence type="inferred from homology"/>
<dbReference type="NCBIfam" id="NF045485">
    <property type="entry name" value="FPPsyn"/>
    <property type="match status" value="1"/>
</dbReference>